<dbReference type="PANTHER" id="PTHR10809:SF6">
    <property type="entry name" value="AT11025P-RELATED"/>
    <property type="match status" value="1"/>
</dbReference>
<dbReference type="GO" id="GO:0090158">
    <property type="term" value="P:endoplasmic reticulum membrane organization"/>
    <property type="evidence" value="ECO:0007669"/>
    <property type="project" value="TreeGrafter"/>
</dbReference>
<keyword evidence="4" id="KW-1133">Transmembrane helix</keyword>
<evidence type="ECO:0000256" key="4">
    <source>
        <dbReference type="ARBA" id="ARBA00022989"/>
    </source>
</evidence>
<keyword evidence="3" id="KW-0812">Transmembrane</keyword>
<dbReference type="OrthoDB" id="264603at2759"/>
<feature type="domain" description="MSP" evidence="6">
    <location>
        <begin position="1"/>
        <end position="113"/>
    </location>
</feature>
<dbReference type="InterPro" id="IPR008962">
    <property type="entry name" value="PapD-like_sf"/>
</dbReference>
<evidence type="ECO:0000313" key="8">
    <source>
        <dbReference type="Proteomes" id="UP000269721"/>
    </source>
</evidence>
<dbReference type="InterPro" id="IPR016763">
    <property type="entry name" value="VAP"/>
</dbReference>
<dbReference type="AlphaFoldDB" id="A0A4P9W023"/>
<dbReference type="Proteomes" id="UP000269721">
    <property type="component" value="Unassembled WGS sequence"/>
</dbReference>
<feature type="non-terminal residue" evidence="7">
    <location>
        <position position="113"/>
    </location>
</feature>
<evidence type="ECO:0000256" key="2">
    <source>
        <dbReference type="ARBA" id="ARBA00008932"/>
    </source>
</evidence>
<keyword evidence="8" id="KW-1185">Reference proteome</keyword>
<dbReference type="InterPro" id="IPR000535">
    <property type="entry name" value="MSP_dom"/>
</dbReference>
<comment type="similarity">
    <text evidence="2">Belongs to the VAMP-associated protein (VAP) (TC 9.B.17) family.</text>
</comment>
<organism evidence="7 8">
    <name type="scientific">Blyttiomyces helicus</name>
    <dbReference type="NCBI Taxonomy" id="388810"/>
    <lineage>
        <taxon>Eukaryota</taxon>
        <taxon>Fungi</taxon>
        <taxon>Fungi incertae sedis</taxon>
        <taxon>Chytridiomycota</taxon>
        <taxon>Chytridiomycota incertae sedis</taxon>
        <taxon>Chytridiomycetes</taxon>
        <taxon>Chytridiomycetes incertae sedis</taxon>
        <taxon>Blyttiomyces</taxon>
    </lineage>
</organism>
<dbReference type="GO" id="GO:0033149">
    <property type="term" value="F:FFAT motif binding"/>
    <property type="evidence" value="ECO:0007669"/>
    <property type="project" value="TreeGrafter"/>
</dbReference>
<evidence type="ECO:0000256" key="5">
    <source>
        <dbReference type="ARBA" id="ARBA00023136"/>
    </source>
</evidence>
<keyword evidence="5" id="KW-0472">Membrane</keyword>
<feature type="non-terminal residue" evidence="7">
    <location>
        <position position="1"/>
    </location>
</feature>
<evidence type="ECO:0000256" key="1">
    <source>
        <dbReference type="ARBA" id="ARBA00004211"/>
    </source>
</evidence>
<sequence length="113" mass="12604">LEFRRPFTTVVKQTLTVSNPRSDTPIAFKVKTTAPKQYCVRPNSGRIAPGGSCEVQVLLQAMREDPPADFKCKDKFLVQSIKVPRDVMDLEGDELGRRLADLWAQAEAVKKSA</sequence>
<comment type="subcellular location">
    <subcellularLocation>
        <location evidence="1">Membrane</location>
        <topology evidence="1">Single-pass type IV membrane protein</topology>
    </subcellularLocation>
</comment>
<dbReference type="GO" id="GO:0061817">
    <property type="term" value="P:endoplasmic reticulum-plasma membrane tethering"/>
    <property type="evidence" value="ECO:0007669"/>
    <property type="project" value="TreeGrafter"/>
</dbReference>
<evidence type="ECO:0000313" key="7">
    <source>
        <dbReference type="EMBL" id="RKO85449.1"/>
    </source>
</evidence>
<accession>A0A4P9W023</accession>
<protein>
    <submittedName>
        <fullName evidence="7">PapD-like protein</fullName>
    </submittedName>
</protein>
<name>A0A4P9W023_9FUNG</name>
<reference evidence="8" key="1">
    <citation type="journal article" date="2018" name="Nat. Microbiol.">
        <title>Leveraging single-cell genomics to expand the fungal tree of life.</title>
        <authorList>
            <person name="Ahrendt S.R."/>
            <person name="Quandt C.A."/>
            <person name="Ciobanu D."/>
            <person name="Clum A."/>
            <person name="Salamov A."/>
            <person name="Andreopoulos B."/>
            <person name="Cheng J.F."/>
            <person name="Woyke T."/>
            <person name="Pelin A."/>
            <person name="Henrissat B."/>
            <person name="Reynolds N.K."/>
            <person name="Benny G.L."/>
            <person name="Smith M.E."/>
            <person name="James T.Y."/>
            <person name="Grigoriev I.V."/>
        </authorList>
    </citation>
    <scope>NUCLEOTIDE SEQUENCE [LARGE SCALE GENOMIC DNA]</scope>
</reference>
<dbReference type="Gene3D" id="2.60.40.10">
    <property type="entry name" value="Immunoglobulins"/>
    <property type="match status" value="1"/>
</dbReference>
<evidence type="ECO:0000259" key="6">
    <source>
        <dbReference type="PROSITE" id="PS50202"/>
    </source>
</evidence>
<dbReference type="SUPFAM" id="SSF49354">
    <property type="entry name" value="PapD-like"/>
    <property type="match status" value="1"/>
</dbReference>
<dbReference type="Pfam" id="PF00635">
    <property type="entry name" value="Motile_Sperm"/>
    <property type="match status" value="1"/>
</dbReference>
<proteinExistence type="inferred from homology"/>
<dbReference type="EMBL" id="KZ999067">
    <property type="protein sequence ID" value="RKO85449.1"/>
    <property type="molecule type" value="Genomic_DNA"/>
</dbReference>
<dbReference type="InterPro" id="IPR013783">
    <property type="entry name" value="Ig-like_fold"/>
</dbReference>
<dbReference type="PANTHER" id="PTHR10809">
    <property type="entry name" value="VESICLE-ASSOCIATED MEMBRANE PROTEIN-ASSOCIATED PROTEIN"/>
    <property type="match status" value="1"/>
</dbReference>
<dbReference type="PROSITE" id="PS50202">
    <property type="entry name" value="MSP"/>
    <property type="match status" value="1"/>
</dbReference>
<dbReference type="GO" id="GO:0005886">
    <property type="term" value="C:plasma membrane"/>
    <property type="evidence" value="ECO:0007669"/>
    <property type="project" value="TreeGrafter"/>
</dbReference>
<gene>
    <name evidence="7" type="ORF">BDK51DRAFT_11003</name>
</gene>
<dbReference type="GO" id="GO:0005789">
    <property type="term" value="C:endoplasmic reticulum membrane"/>
    <property type="evidence" value="ECO:0007669"/>
    <property type="project" value="InterPro"/>
</dbReference>
<evidence type="ECO:0000256" key="3">
    <source>
        <dbReference type="ARBA" id="ARBA00022692"/>
    </source>
</evidence>